<comment type="similarity">
    <text evidence="1">Belongs to the peptidase C40 family.</text>
</comment>
<dbReference type="PROSITE" id="PS51935">
    <property type="entry name" value="NLPC_P60"/>
    <property type="match status" value="1"/>
</dbReference>
<reference evidence="8 9" key="2">
    <citation type="journal article" date="2018" name="Int. J. Syst. Evol. Microbiol.">
        <title>Marinobacterium aestuarii sp. nov., a benzene-degrading marine bacterium isolated from estuary sediment.</title>
        <authorList>
            <person name="Bae S.S."/>
            <person name="Jung J."/>
            <person name="Chung D."/>
            <person name="Baek K."/>
        </authorList>
    </citation>
    <scope>NUCLEOTIDE SEQUENCE [LARGE SCALE GENOMIC DNA]</scope>
    <source>
        <strain evidence="8 9">ST58-10</strain>
    </source>
</reference>
<evidence type="ECO:0000256" key="1">
    <source>
        <dbReference type="ARBA" id="ARBA00007074"/>
    </source>
</evidence>
<evidence type="ECO:0000256" key="2">
    <source>
        <dbReference type="ARBA" id="ARBA00022670"/>
    </source>
</evidence>
<evidence type="ECO:0000256" key="5">
    <source>
        <dbReference type="ARBA" id="ARBA00022807"/>
    </source>
</evidence>
<dbReference type="PANTHER" id="PTHR47360:SF1">
    <property type="entry name" value="ENDOPEPTIDASE NLPC-RELATED"/>
    <property type="match status" value="1"/>
</dbReference>
<dbReference type="InterPro" id="IPR052062">
    <property type="entry name" value="Murein_DD/LD_carboxypeptidase"/>
</dbReference>
<dbReference type="PROSITE" id="PS51257">
    <property type="entry name" value="PROKAR_LIPOPROTEIN"/>
    <property type="match status" value="1"/>
</dbReference>
<evidence type="ECO:0000313" key="8">
    <source>
        <dbReference type="EMBL" id="ANG63370.1"/>
    </source>
</evidence>
<evidence type="ECO:0000256" key="4">
    <source>
        <dbReference type="ARBA" id="ARBA00022801"/>
    </source>
</evidence>
<reference evidence="9" key="1">
    <citation type="submission" date="2016-05" db="EMBL/GenBank/DDBJ databases">
        <authorList>
            <person name="Baek K."/>
            <person name="Yang S.-J."/>
        </authorList>
    </citation>
    <scope>NUCLEOTIDE SEQUENCE [LARGE SCALE GENOMIC DNA]</scope>
    <source>
        <strain evidence="9">ST58-10</strain>
    </source>
</reference>
<gene>
    <name evidence="8" type="ORF">A8C75_13420</name>
</gene>
<dbReference type="InterPro" id="IPR000064">
    <property type="entry name" value="NLP_P60_dom"/>
</dbReference>
<dbReference type="EMBL" id="CP015839">
    <property type="protein sequence ID" value="ANG63370.1"/>
    <property type="molecule type" value="Genomic_DNA"/>
</dbReference>
<keyword evidence="5" id="KW-0788">Thiol protease</keyword>
<dbReference type="InterPro" id="IPR038765">
    <property type="entry name" value="Papain-like_cys_pep_sf"/>
</dbReference>
<dbReference type="Pfam" id="PF00877">
    <property type="entry name" value="NLPC_P60"/>
    <property type="match status" value="1"/>
</dbReference>
<organism evidence="8 9">
    <name type="scientific">Marinobacterium aestuarii</name>
    <dbReference type="NCBI Taxonomy" id="1821621"/>
    <lineage>
        <taxon>Bacteria</taxon>
        <taxon>Pseudomonadati</taxon>
        <taxon>Pseudomonadota</taxon>
        <taxon>Gammaproteobacteria</taxon>
        <taxon>Oceanospirillales</taxon>
        <taxon>Oceanospirillaceae</taxon>
        <taxon>Marinobacterium</taxon>
    </lineage>
</organism>
<evidence type="ECO:0000256" key="3">
    <source>
        <dbReference type="ARBA" id="ARBA00022729"/>
    </source>
</evidence>
<dbReference type="GO" id="GO:0006508">
    <property type="term" value="P:proteolysis"/>
    <property type="evidence" value="ECO:0007669"/>
    <property type="project" value="UniProtKB-KW"/>
</dbReference>
<keyword evidence="3 6" id="KW-0732">Signal</keyword>
<dbReference type="STRING" id="1821621.A8C75_13420"/>
<dbReference type="AlphaFoldDB" id="A0A1A9F048"/>
<feature type="signal peptide" evidence="6">
    <location>
        <begin position="1"/>
        <end position="26"/>
    </location>
</feature>
<name>A0A1A9F048_9GAMM</name>
<evidence type="ECO:0000256" key="6">
    <source>
        <dbReference type="SAM" id="SignalP"/>
    </source>
</evidence>
<dbReference type="GO" id="GO:0008234">
    <property type="term" value="F:cysteine-type peptidase activity"/>
    <property type="evidence" value="ECO:0007669"/>
    <property type="project" value="UniProtKB-KW"/>
</dbReference>
<feature type="domain" description="NlpC/P60" evidence="7">
    <location>
        <begin position="45"/>
        <end position="166"/>
    </location>
</feature>
<dbReference type="KEGG" id="mars:A8C75_13420"/>
<dbReference type="PANTHER" id="PTHR47360">
    <property type="entry name" value="MUREIN DD-ENDOPEPTIDASE MEPS/MUREIN LD-CARBOXYPEPTIDASE"/>
    <property type="match status" value="1"/>
</dbReference>
<protein>
    <recommendedName>
        <fullName evidence="7">NlpC/P60 domain-containing protein</fullName>
    </recommendedName>
</protein>
<evidence type="ECO:0000259" key="7">
    <source>
        <dbReference type="PROSITE" id="PS51935"/>
    </source>
</evidence>
<sequence length="173" mass="19459">MYSRSRSHTWLLAALCIALLQGCAGNGVTEPPAVISVQPHTGTEQQTVSQLYELHRQWRGTPYRYGGSSRNGIDCSALIQNGFRQHFNQELPRTTEGLLTVGDTIAADELRAGDLVFFRTGSYGRHAGIYIENGRFLHASTSKGVMISDMKNPYWKRHYWTARRIERPVTTDS</sequence>
<feature type="chain" id="PRO_5008386581" description="NlpC/P60 domain-containing protein" evidence="6">
    <location>
        <begin position="27"/>
        <end position="173"/>
    </location>
</feature>
<dbReference type="Gene3D" id="3.90.1720.10">
    <property type="entry name" value="endopeptidase domain like (from Nostoc punctiforme)"/>
    <property type="match status" value="1"/>
</dbReference>
<evidence type="ECO:0000313" key="9">
    <source>
        <dbReference type="Proteomes" id="UP000078070"/>
    </source>
</evidence>
<keyword evidence="4" id="KW-0378">Hydrolase</keyword>
<keyword evidence="2" id="KW-0645">Protease</keyword>
<dbReference type="Proteomes" id="UP000078070">
    <property type="component" value="Chromosome"/>
</dbReference>
<proteinExistence type="inferred from homology"/>
<accession>A0A1A9F048</accession>
<dbReference type="SUPFAM" id="SSF54001">
    <property type="entry name" value="Cysteine proteinases"/>
    <property type="match status" value="1"/>
</dbReference>
<keyword evidence="9" id="KW-1185">Reference proteome</keyword>